<proteinExistence type="predicted"/>
<feature type="non-terminal residue" evidence="2">
    <location>
        <position position="1"/>
    </location>
</feature>
<dbReference type="Proteomes" id="UP000009130">
    <property type="component" value="Chromosome 9"/>
</dbReference>
<feature type="region of interest" description="Disordered" evidence="1">
    <location>
        <begin position="1"/>
        <end position="20"/>
    </location>
</feature>
<dbReference type="EMBL" id="CM001284">
    <property type="protein sequence ID" value="EHH64731.1"/>
    <property type="molecule type" value="Genomic_DNA"/>
</dbReference>
<reference evidence="2" key="1">
    <citation type="journal article" date="2011" name="Nat. Biotechnol.">
        <title>Genome sequencing and comparison of two nonhuman primate animal models, the cynomolgus and Chinese rhesus macaques.</title>
        <authorList>
            <person name="Yan G."/>
            <person name="Zhang G."/>
            <person name="Fang X."/>
            <person name="Zhang Y."/>
            <person name="Li C."/>
            <person name="Ling F."/>
            <person name="Cooper D.N."/>
            <person name="Li Q."/>
            <person name="Li Y."/>
            <person name="van Gool A.J."/>
            <person name="Du H."/>
            <person name="Chen J."/>
            <person name="Chen R."/>
            <person name="Zhang P."/>
            <person name="Huang Z."/>
            <person name="Thompson J.R."/>
            <person name="Meng Y."/>
            <person name="Bai Y."/>
            <person name="Wang J."/>
            <person name="Zhuo M."/>
            <person name="Wang T."/>
            <person name="Huang Y."/>
            <person name="Wei L."/>
            <person name="Li J."/>
            <person name="Wang Z."/>
            <person name="Hu H."/>
            <person name="Yang P."/>
            <person name="Le L."/>
            <person name="Stenson P.D."/>
            <person name="Li B."/>
            <person name="Liu X."/>
            <person name="Ball E.V."/>
            <person name="An N."/>
            <person name="Huang Q."/>
            <person name="Zhang Y."/>
            <person name="Fan W."/>
            <person name="Zhang X."/>
            <person name="Li Y."/>
            <person name="Wang W."/>
            <person name="Katze M.G."/>
            <person name="Su B."/>
            <person name="Nielsen R."/>
            <person name="Yang H."/>
            <person name="Wang J."/>
            <person name="Wang X."/>
            <person name="Wang J."/>
        </authorList>
    </citation>
    <scope>NUCLEOTIDE SEQUENCE [LARGE SCALE GENOMIC DNA]</scope>
    <source>
        <strain evidence="2">CE-4</strain>
    </source>
</reference>
<evidence type="ECO:0000313" key="2">
    <source>
        <dbReference type="EMBL" id="EHH64731.1"/>
    </source>
</evidence>
<feature type="non-terminal residue" evidence="2">
    <location>
        <position position="50"/>
    </location>
</feature>
<gene>
    <name evidence="2" type="ORF">EGM_18033</name>
</gene>
<accession>G7PEY7</accession>
<sequence length="50" mass="5760">EIEFQPGGVEKAPGERRAQPPFVMEHREGYCYGHTAPKWPHQPQNRLSCL</sequence>
<evidence type="ECO:0000256" key="1">
    <source>
        <dbReference type="SAM" id="MobiDB-lite"/>
    </source>
</evidence>
<protein>
    <submittedName>
        <fullName evidence="2">Uncharacterized protein</fullName>
    </submittedName>
</protein>
<name>G7PEY7_MACFA</name>
<organism>
    <name type="scientific">Macaca fascicularis</name>
    <name type="common">Crab-eating macaque</name>
    <name type="synonym">Cynomolgus monkey</name>
    <dbReference type="NCBI Taxonomy" id="9541"/>
    <lineage>
        <taxon>Eukaryota</taxon>
        <taxon>Metazoa</taxon>
        <taxon>Chordata</taxon>
        <taxon>Craniata</taxon>
        <taxon>Vertebrata</taxon>
        <taxon>Euteleostomi</taxon>
        <taxon>Mammalia</taxon>
        <taxon>Eutheria</taxon>
        <taxon>Euarchontoglires</taxon>
        <taxon>Primates</taxon>
        <taxon>Haplorrhini</taxon>
        <taxon>Catarrhini</taxon>
        <taxon>Cercopithecidae</taxon>
        <taxon>Cercopithecinae</taxon>
        <taxon>Macaca</taxon>
    </lineage>
</organism>
<dbReference type="AlphaFoldDB" id="G7PEY7"/>